<comment type="caution">
    <text evidence="1">The sequence shown here is derived from an EMBL/GenBank/DDBJ whole genome shotgun (WGS) entry which is preliminary data.</text>
</comment>
<proteinExistence type="predicted"/>
<evidence type="ECO:0000313" key="1">
    <source>
        <dbReference type="EMBL" id="KAJ8682549.1"/>
    </source>
</evidence>
<organism evidence="1 2">
    <name type="scientific">Eretmocerus hayati</name>
    <dbReference type="NCBI Taxonomy" id="131215"/>
    <lineage>
        <taxon>Eukaryota</taxon>
        <taxon>Metazoa</taxon>
        <taxon>Ecdysozoa</taxon>
        <taxon>Arthropoda</taxon>
        <taxon>Hexapoda</taxon>
        <taxon>Insecta</taxon>
        <taxon>Pterygota</taxon>
        <taxon>Neoptera</taxon>
        <taxon>Endopterygota</taxon>
        <taxon>Hymenoptera</taxon>
        <taxon>Apocrita</taxon>
        <taxon>Proctotrupomorpha</taxon>
        <taxon>Chalcidoidea</taxon>
        <taxon>Aphelinidae</taxon>
        <taxon>Aphelininae</taxon>
        <taxon>Eretmocerus</taxon>
    </lineage>
</organism>
<accession>A0ACC2PIX7</accession>
<keyword evidence="2" id="KW-1185">Reference proteome</keyword>
<evidence type="ECO:0000313" key="2">
    <source>
        <dbReference type="Proteomes" id="UP001239111"/>
    </source>
</evidence>
<gene>
    <name evidence="1" type="ORF">QAD02_018341</name>
</gene>
<sequence>MLYVSLILLSVAIVTANVTPKCWENTVAEEIFPYHAYINCEHDQHSNLHQWYGVIISDRWILSVIDYFPSEEICIYYTAHVGAPGRNSSSYYIWPTHKRGEITLFQTRDPMNFSMPQVQPIKMRDSFDFTYTGQPANLTELIFEKDDKKSNAVYAIEVVISPEKSCRDFLAAYGRRTQLKEGFICSNHPKQVCPSNANSALVLGGELVGLSTNALPIVVITDNTTEYARTYLSIPHHIAMIKELTGI</sequence>
<name>A0ACC2PIX7_9HYME</name>
<protein>
    <submittedName>
        <fullName evidence="1">Uncharacterized protein</fullName>
    </submittedName>
</protein>
<dbReference type="Proteomes" id="UP001239111">
    <property type="component" value="Chromosome 1"/>
</dbReference>
<dbReference type="EMBL" id="CM056741">
    <property type="protein sequence ID" value="KAJ8682549.1"/>
    <property type="molecule type" value="Genomic_DNA"/>
</dbReference>
<reference evidence="1" key="1">
    <citation type="submission" date="2023-04" db="EMBL/GenBank/DDBJ databases">
        <title>A chromosome-level genome assembly of the parasitoid wasp Eretmocerus hayati.</title>
        <authorList>
            <person name="Zhong Y."/>
            <person name="Liu S."/>
            <person name="Liu Y."/>
        </authorList>
    </citation>
    <scope>NUCLEOTIDE SEQUENCE</scope>
    <source>
        <strain evidence="1">ZJU_SS_LIU_2023</strain>
    </source>
</reference>